<keyword evidence="2" id="KW-1185">Reference proteome</keyword>
<dbReference type="AlphaFoldDB" id="A0A8C9IZ63"/>
<evidence type="ECO:0000313" key="1">
    <source>
        <dbReference type="Ensembl" id="ENSPTEP00000040788.1"/>
    </source>
</evidence>
<accession>A0A8C9IZ63</accession>
<dbReference type="Proteomes" id="UP000694416">
    <property type="component" value="Unplaced"/>
</dbReference>
<dbReference type="PANTHER" id="PTHR12138:SF75">
    <property type="entry name" value="SECRETED PROTEIN"/>
    <property type="match status" value="1"/>
</dbReference>
<evidence type="ECO:0000313" key="2">
    <source>
        <dbReference type="Proteomes" id="UP000694416"/>
    </source>
</evidence>
<sequence length="200" mass="21624">MANRNPAFGGPVTRANEATGMGRGLRRFLLAASARGGFFSSPSGDRRTWAWWEVPSAAAFSVGCLKWETASPEEAAAAFWARWSSFRGGERGKGRGDLNTPVGSKAFVMTVRAGPQISFPDVPAFTLGDDLGAPHSWVRWSLALLPRLEYRGAISAHFKLHLPSSRHSPASASRVAGTIGTHHHTWLIFCIFSRDGVSLC</sequence>
<proteinExistence type="predicted"/>
<reference evidence="1" key="2">
    <citation type="submission" date="2025-09" db="UniProtKB">
        <authorList>
            <consortium name="Ensembl"/>
        </authorList>
    </citation>
    <scope>IDENTIFICATION</scope>
</reference>
<reference evidence="1" key="1">
    <citation type="submission" date="2025-08" db="UniProtKB">
        <authorList>
            <consortium name="Ensembl"/>
        </authorList>
    </citation>
    <scope>IDENTIFICATION</scope>
</reference>
<protein>
    <submittedName>
        <fullName evidence="1">Uncharacterized protein</fullName>
    </submittedName>
</protein>
<dbReference type="Ensembl" id="ENSPTET00000054613.1">
    <property type="protein sequence ID" value="ENSPTEP00000040788.1"/>
    <property type="gene ID" value="ENSPTEG00000037520.1"/>
</dbReference>
<dbReference type="PANTHER" id="PTHR12138">
    <property type="entry name" value="PRIMATE-EXPANDED PROTEIN FAMILY"/>
    <property type="match status" value="1"/>
</dbReference>
<name>A0A8C9IZ63_9PRIM</name>
<organism evidence="1 2">
    <name type="scientific">Piliocolobus tephrosceles</name>
    <name type="common">Ugandan red Colobus</name>
    <dbReference type="NCBI Taxonomy" id="591936"/>
    <lineage>
        <taxon>Eukaryota</taxon>
        <taxon>Metazoa</taxon>
        <taxon>Chordata</taxon>
        <taxon>Craniata</taxon>
        <taxon>Vertebrata</taxon>
        <taxon>Euteleostomi</taxon>
        <taxon>Mammalia</taxon>
        <taxon>Eutheria</taxon>
        <taxon>Euarchontoglires</taxon>
        <taxon>Primates</taxon>
        <taxon>Haplorrhini</taxon>
        <taxon>Catarrhini</taxon>
        <taxon>Cercopithecidae</taxon>
        <taxon>Colobinae</taxon>
        <taxon>Piliocolobus</taxon>
    </lineage>
</organism>